<dbReference type="STRING" id="243090.RB6680"/>
<dbReference type="InParanoid" id="Q7UPW7"/>
<dbReference type="HOGENOM" id="CLU_2668620_0_0_0"/>
<accession>Q7UPW7</accession>
<dbReference type="EMBL" id="BX294144">
    <property type="protein sequence ID" value="CAD74941.1"/>
    <property type="molecule type" value="Genomic_DNA"/>
</dbReference>
<evidence type="ECO:0000313" key="1">
    <source>
        <dbReference type="EMBL" id="CAD74941.1"/>
    </source>
</evidence>
<protein>
    <submittedName>
        <fullName evidence="1">Uncharacterized protein</fullName>
    </submittedName>
</protein>
<dbReference type="OrthoDB" id="286221at2"/>
<keyword evidence="2" id="KW-1185">Reference proteome</keyword>
<organism evidence="1 2">
    <name type="scientific">Rhodopirellula baltica (strain DSM 10527 / NCIMB 13988 / SH1)</name>
    <dbReference type="NCBI Taxonomy" id="243090"/>
    <lineage>
        <taxon>Bacteria</taxon>
        <taxon>Pseudomonadati</taxon>
        <taxon>Planctomycetota</taxon>
        <taxon>Planctomycetia</taxon>
        <taxon>Pirellulales</taxon>
        <taxon>Pirellulaceae</taxon>
        <taxon>Rhodopirellula</taxon>
    </lineage>
</organism>
<dbReference type="EnsemblBacteria" id="CAD74941">
    <property type="protein sequence ID" value="CAD74941"/>
    <property type="gene ID" value="RB6680"/>
</dbReference>
<dbReference type="Proteomes" id="UP000001025">
    <property type="component" value="Chromosome"/>
</dbReference>
<proteinExistence type="predicted"/>
<dbReference type="AlphaFoldDB" id="Q7UPW7"/>
<reference evidence="1 2" key="1">
    <citation type="journal article" date="2003" name="Proc. Natl. Acad. Sci. U.S.A.">
        <title>Complete genome sequence of the marine planctomycete Pirellula sp. strain 1.</title>
        <authorList>
            <person name="Gloeckner F.O."/>
            <person name="Kube M."/>
            <person name="Bauer M."/>
            <person name="Teeling H."/>
            <person name="Lombardot T."/>
            <person name="Ludwig W."/>
            <person name="Gade D."/>
            <person name="Beck A."/>
            <person name="Borzym K."/>
            <person name="Heitmann K."/>
            <person name="Rabus R."/>
            <person name="Schlesner H."/>
            <person name="Amann R."/>
            <person name="Reinhardt R."/>
        </authorList>
    </citation>
    <scope>NUCLEOTIDE SEQUENCE [LARGE SCALE GENOMIC DNA]</scope>
    <source>
        <strain evidence="2">DSM 10527 / NCIMB 13988 / SH1</strain>
    </source>
</reference>
<name>Q7UPW7_RHOBA</name>
<dbReference type="KEGG" id="rba:RB6680"/>
<sequence>MMDHTRARPTCSSPTGMHLMLPYSLAESEAEAPGMLLEELERRQDDVLAQLDDLEAKLNEVLSGLKIEPDTTPLD</sequence>
<dbReference type="PATRIC" id="fig|243090.15.peg.3237"/>
<gene>
    <name evidence="1" type="ordered locus">RB6680</name>
</gene>
<evidence type="ECO:0000313" key="2">
    <source>
        <dbReference type="Proteomes" id="UP000001025"/>
    </source>
</evidence>